<dbReference type="Proteomes" id="UP000323410">
    <property type="component" value="Unassembled WGS sequence"/>
</dbReference>
<organism evidence="3 4">
    <name type="scientific">Arthrobacter echini</name>
    <dbReference type="NCBI Taxonomy" id="1529066"/>
    <lineage>
        <taxon>Bacteria</taxon>
        <taxon>Bacillati</taxon>
        <taxon>Actinomycetota</taxon>
        <taxon>Actinomycetes</taxon>
        <taxon>Micrococcales</taxon>
        <taxon>Micrococcaceae</taxon>
        <taxon>Arthrobacter</taxon>
    </lineage>
</organism>
<comment type="caution">
    <text evidence="3">The sequence shown here is derived from an EMBL/GenBank/DDBJ whole genome shotgun (WGS) entry which is preliminary data.</text>
</comment>
<feature type="transmembrane region" description="Helical" evidence="2">
    <location>
        <begin position="108"/>
        <end position="136"/>
    </location>
</feature>
<keyword evidence="2" id="KW-0812">Transmembrane</keyword>
<reference evidence="3 4" key="1">
    <citation type="submission" date="2019-08" db="EMBL/GenBank/DDBJ databases">
        <title>Genone of Arthrobacter echini P9.</title>
        <authorList>
            <person name="Bowman J.P."/>
        </authorList>
    </citation>
    <scope>NUCLEOTIDE SEQUENCE [LARGE SCALE GENOMIC DNA]</scope>
    <source>
        <strain evidence="3 4">P9</strain>
    </source>
</reference>
<accession>A0A5D0XVY9</accession>
<keyword evidence="2" id="KW-1133">Transmembrane helix</keyword>
<proteinExistence type="predicted"/>
<evidence type="ECO:0000256" key="2">
    <source>
        <dbReference type="SAM" id="Phobius"/>
    </source>
</evidence>
<dbReference type="EMBL" id="VSLD01000001">
    <property type="protein sequence ID" value="TYD00397.1"/>
    <property type="molecule type" value="Genomic_DNA"/>
</dbReference>
<name>A0A5D0XVY9_9MICC</name>
<sequence>MSQDPYGTENRSPGGHENPYDGGAHRAQGVDAPYRPEEYRGSYQPYQSGFYQPSYERLEGEKAAQLSLIFGLVGFFVAGIVFGPLAIWQARKAEGFGVPATAGKILGWITTILYGLAILAGILFVVIVIAGFGAAASYSN</sequence>
<protein>
    <submittedName>
        <fullName evidence="3">DUF4190 domain-containing protein</fullName>
    </submittedName>
</protein>
<feature type="region of interest" description="Disordered" evidence="1">
    <location>
        <begin position="1"/>
        <end position="41"/>
    </location>
</feature>
<gene>
    <name evidence="3" type="ORF">FQ377_02810</name>
</gene>
<evidence type="ECO:0000313" key="4">
    <source>
        <dbReference type="Proteomes" id="UP000323410"/>
    </source>
</evidence>
<evidence type="ECO:0000313" key="3">
    <source>
        <dbReference type="EMBL" id="TYD00397.1"/>
    </source>
</evidence>
<evidence type="ECO:0000256" key="1">
    <source>
        <dbReference type="SAM" id="MobiDB-lite"/>
    </source>
</evidence>
<keyword evidence="4" id="KW-1185">Reference proteome</keyword>
<dbReference type="AlphaFoldDB" id="A0A5D0XVY9"/>
<keyword evidence="2" id="KW-0472">Membrane</keyword>
<feature type="compositionally biased region" description="Polar residues" evidence="1">
    <location>
        <begin position="1"/>
        <end position="11"/>
    </location>
</feature>
<dbReference type="OrthoDB" id="4954763at2"/>
<feature type="transmembrane region" description="Helical" evidence="2">
    <location>
        <begin position="66"/>
        <end position="88"/>
    </location>
</feature>
<dbReference type="RefSeq" id="WP_148599699.1">
    <property type="nucleotide sequence ID" value="NZ_VSLD01000001.1"/>
</dbReference>